<accession>A0A9W4T2S1</accession>
<dbReference type="Pfam" id="PF01498">
    <property type="entry name" value="HTH_Tnp_Tc3_2"/>
    <property type="match status" value="1"/>
</dbReference>
<gene>
    <name evidence="2" type="ORF">FWILDA_LOCUS14679</name>
</gene>
<keyword evidence="3" id="KW-1185">Reference proteome</keyword>
<dbReference type="GO" id="GO:0006313">
    <property type="term" value="P:DNA transposition"/>
    <property type="evidence" value="ECO:0007669"/>
    <property type="project" value="InterPro"/>
</dbReference>
<protein>
    <submittedName>
        <fullName evidence="2">11487_t:CDS:1</fullName>
    </submittedName>
</protein>
<organism evidence="2 3">
    <name type="scientific">Funneliformis geosporum</name>
    <dbReference type="NCBI Taxonomy" id="1117311"/>
    <lineage>
        <taxon>Eukaryota</taxon>
        <taxon>Fungi</taxon>
        <taxon>Fungi incertae sedis</taxon>
        <taxon>Mucoromycota</taxon>
        <taxon>Glomeromycotina</taxon>
        <taxon>Glomeromycetes</taxon>
        <taxon>Glomerales</taxon>
        <taxon>Glomeraceae</taxon>
        <taxon>Funneliformis</taxon>
    </lineage>
</organism>
<dbReference type="GO" id="GO:0015074">
    <property type="term" value="P:DNA integration"/>
    <property type="evidence" value="ECO:0007669"/>
    <property type="project" value="InterPro"/>
</dbReference>
<dbReference type="GO" id="GO:0003677">
    <property type="term" value="F:DNA binding"/>
    <property type="evidence" value="ECO:0007669"/>
    <property type="project" value="InterPro"/>
</dbReference>
<evidence type="ECO:0000259" key="1">
    <source>
        <dbReference type="Pfam" id="PF01498"/>
    </source>
</evidence>
<name>A0A9W4T2S1_9GLOM</name>
<dbReference type="AlphaFoldDB" id="A0A9W4T2S1"/>
<evidence type="ECO:0000313" key="2">
    <source>
        <dbReference type="EMBL" id="CAI2190645.1"/>
    </source>
</evidence>
<dbReference type="Proteomes" id="UP001153678">
    <property type="component" value="Unassembled WGS sequence"/>
</dbReference>
<dbReference type="InterPro" id="IPR002492">
    <property type="entry name" value="Transposase_Tc1-like"/>
</dbReference>
<dbReference type="EMBL" id="CAMKVN010006730">
    <property type="protein sequence ID" value="CAI2190645.1"/>
    <property type="molecule type" value="Genomic_DNA"/>
</dbReference>
<feature type="domain" description="Transposase Tc1-like" evidence="1">
    <location>
        <begin position="38"/>
        <end position="79"/>
    </location>
</feature>
<comment type="caution">
    <text evidence="2">The sequence shown here is derived from an EMBL/GenBank/DDBJ whole genome shotgun (WGS) entry which is preliminary data.</text>
</comment>
<reference evidence="2" key="1">
    <citation type="submission" date="2022-08" db="EMBL/GenBank/DDBJ databases">
        <authorList>
            <person name="Kallberg Y."/>
            <person name="Tangrot J."/>
            <person name="Rosling A."/>
        </authorList>
    </citation>
    <scope>NUCLEOTIDE SEQUENCE</scope>
    <source>
        <strain evidence="2">Wild A</strain>
    </source>
</reference>
<sequence>MKAFTSKTHSAIIYDKKCGHSGRTIAKNLGCNILFKNPISAFTIRRTLKKVGLSARIPHHKLAMTEAYCQIRLEWARVHEKWITRQ</sequence>
<evidence type="ECO:0000313" key="3">
    <source>
        <dbReference type="Proteomes" id="UP001153678"/>
    </source>
</evidence>
<proteinExistence type="predicted"/>